<dbReference type="SUPFAM" id="SSF51905">
    <property type="entry name" value="FAD/NAD(P)-binding domain"/>
    <property type="match status" value="1"/>
</dbReference>
<accession>A0A3D9R319</accession>
<dbReference type="Proteomes" id="UP000256304">
    <property type="component" value="Unassembled WGS sequence"/>
</dbReference>
<reference evidence="1 2" key="1">
    <citation type="submission" date="2018-08" db="EMBL/GenBank/DDBJ databases">
        <title>Genomic Encyclopedia of Type Strains, Phase III (KMG-III): the genomes of soil and plant-associated and newly described type strains.</title>
        <authorList>
            <person name="Whitman W."/>
        </authorList>
    </citation>
    <scope>NUCLEOTIDE SEQUENCE [LARGE SCALE GENOMIC DNA]</scope>
    <source>
        <strain evidence="1 2">CGMCC 1.10966</strain>
    </source>
</reference>
<dbReference type="InterPro" id="IPR036188">
    <property type="entry name" value="FAD/NAD-bd_sf"/>
</dbReference>
<gene>
    <name evidence="1" type="ORF">A8990_14539</name>
</gene>
<proteinExistence type="predicted"/>
<evidence type="ECO:0000313" key="2">
    <source>
        <dbReference type="Proteomes" id="UP000256304"/>
    </source>
</evidence>
<organism evidence="1 2">
    <name type="scientific">Paenibacillus taihuensis</name>
    <dbReference type="NCBI Taxonomy" id="1156355"/>
    <lineage>
        <taxon>Bacteria</taxon>
        <taxon>Bacillati</taxon>
        <taxon>Bacillota</taxon>
        <taxon>Bacilli</taxon>
        <taxon>Bacillales</taxon>
        <taxon>Paenibacillaceae</taxon>
        <taxon>Paenibacillus</taxon>
    </lineage>
</organism>
<protein>
    <submittedName>
        <fullName evidence="1">Uncharacterized protein</fullName>
    </submittedName>
</protein>
<sequence>MQHHGTRGITANAMGRSTVSGLYVAGDAAYLGPSQLIYAAASGSKVAVAVLMDLT</sequence>
<dbReference type="EMBL" id="QTTN01000045">
    <property type="protein sequence ID" value="REE67030.1"/>
    <property type="molecule type" value="Genomic_DNA"/>
</dbReference>
<dbReference type="Gene3D" id="3.50.50.60">
    <property type="entry name" value="FAD/NAD(P)-binding domain"/>
    <property type="match status" value="1"/>
</dbReference>
<evidence type="ECO:0000313" key="1">
    <source>
        <dbReference type="EMBL" id="REE67030.1"/>
    </source>
</evidence>
<comment type="caution">
    <text evidence="1">The sequence shown here is derived from an EMBL/GenBank/DDBJ whole genome shotgun (WGS) entry which is preliminary data.</text>
</comment>
<keyword evidence="2" id="KW-1185">Reference proteome</keyword>
<dbReference type="AlphaFoldDB" id="A0A3D9R319"/>
<name>A0A3D9R319_9BACL</name>